<gene>
    <name evidence="1" type="ORF">DM02DRAFT_662851</name>
</gene>
<dbReference type="Proteomes" id="UP000244855">
    <property type="component" value="Unassembled WGS sequence"/>
</dbReference>
<protein>
    <submittedName>
        <fullName evidence="1">Uncharacterized protein</fullName>
    </submittedName>
</protein>
<accession>A0A2V1D3G4</accession>
<evidence type="ECO:0000313" key="1">
    <source>
        <dbReference type="EMBL" id="PVH92535.1"/>
    </source>
</evidence>
<name>A0A2V1D3G4_9PLEO</name>
<evidence type="ECO:0000313" key="2">
    <source>
        <dbReference type="Proteomes" id="UP000244855"/>
    </source>
</evidence>
<reference evidence="1 2" key="1">
    <citation type="journal article" date="2018" name="Sci. Rep.">
        <title>Comparative genomics provides insights into the lifestyle and reveals functional heterogeneity of dark septate endophytic fungi.</title>
        <authorList>
            <person name="Knapp D.G."/>
            <person name="Nemeth J.B."/>
            <person name="Barry K."/>
            <person name="Hainaut M."/>
            <person name="Henrissat B."/>
            <person name="Johnson J."/>
            <person name="Kuo A."/>
            <person name="Lim J.H.P."/>
            <person name="Lipzen A."/>
            <person name="Nolan M."/>
            <person name="Ohm R.A."/>
            <person name="Tamas L."/>
            <person name="Grigoriev I.V."/>
            <person name="Spatafora J.W."/>
            <person name="Nagy L.G."/>
            <person name="Kovacs G.M."/>
        </authorList>
    </citation>
    <scope>NUCLEOTIDE SEQUENCE [LARGE SCALE GENOMIC DNA]</scope>
    <source>
        <strain evidence="1 2">DSE2036</strain>
    </source>
</reference>
<dbReference type="OrthoDB" id="3791178at2759"/>
<organism evidence="1 2">
    <name type="scientific">Periconia macrospinosa</name>
    <dbReference type="NCBI Taxonomy" id="97972"/>
    <lineage>
        <taxon>Eukaryota</taxon>
        <taxon>Fungi</taxon>
        <taxon>Dikarya</taxon>
        <taxon>Ascomycota</taxon>
        <taxon>Pezizomycotina</taxon>
        <taxon>Dothideomycetes</taxon>
        <taxon>Pleosporomycetidae</taxon>
        <taxon>Pleosporales</taxon>
        <taxon>Massarineae</taxon>
        <taxon>Periconiaceae</taxon>
        <taxon>Periconia</taxon>
    </lineage>
</organism>
<dbReference type="EMBL" id="KZ805671">
    <property type="protein sequence ID" value="PVH92535.1"/>
    <property type="molecule type" value="Genomic_DNA"/>
</dbReference>
<dbReference type="AlphaFoldDB" id="A0A2V1D3G4"/>
<keyword evidence="2" id="KW-1185">Reference proteome</keyword>
<proteinExistence type="predicted"/>
<sequence>MPPPTDKIPGVASAELPSIGEGQIIRVDEIALNDRKLEEKAKELSGEDLIIDAQETIGKPFQRIDRPVRAILIRIHSDTGLIRIYGRSIRVVATGPDRGVGFAMAVVRPDEDTIVHGHPSMRFFHQRR</sequence>